<evidence type="ECO:0000256" key="1">
    <source>
        <dbReference type="SAM" id="MobiDB-lite"/>
    </source>
</evidence>
<dbReference type="AlphaFoldDB" id="A0A4U6BKC7"/>
<evidence type="ECO:0000313" key="3">
    <source>
        <dbReference type="Proteomes" id="UP000034832"/>
    </source>
</evidence>
<name>A0A4U6BKC7_9BRAD</name>
<sequence length="151" mass="14797">MSNLASGTLGVVAGMLALGAVHLEVSAGNGLLGPAQRGDAAMTSPVRMEAIARAETITVNVDRSAKGDRDPAVSPAGGGVTISFKVPGSSDSSVMVRMPSGDAADALRKAPASTTSTGKGSSAGSRPVACEPVVSVLAPAARQLAPGRCVT</sequence>
<proteinExistence type="predicted"/>
<dbReference type="Proteomes" id="UP000034832">
    <property type="component" value="Unassembled WGS sequence"/>
</dbReference>
<accession>A0A4U6BKC7</accession>
<organism evidence="2 3">
    <name type="scientific">Afipia massiliensis</name>
    <dbReference type="NCBI Taxonomy" id="211460"/>
    <lineage>
        <taxon>Bacteria</taxon>
        <taxon>Pseudomonadati</taxon>
        <taxon>Pseudomonadota</taxon>
        <taxon>Alphaproteobacteria</taxon>
        <taxon>Hyphomicrobiales</taxon>
        <taxon>Nitrobacteraceae</taxon>
        <taxon>Afipia</taxon>
    </lineage>
</organism>
<feature type="region of interest" description="Disordered" evidence="1">
    <location>
        <begin position="100"/>
        <end position="128"/>
    </location>
</feature>
<reference evidence="2" key="1">
    <citation type="submission" date="2019-04" db="EMBL/GenBank/DDBJ databases">
        <title>Whole genome sequencing of cave bacteria.</title>
        <authorList>
            <person name="Gan H.M."/>
            <person name="Barton H."/>
            <person name="Savka M.A."/>
        </authorList>
    </citation>
    <scope>NUCLEOTIDE SEQUENCE [LARGE SCALE GENOMIC DNA]</scope>
    <source>
        <strain evidence="2">LC387</strain>
    </source>
</reference>
<protein>
    <submittedName>
        <fullName evidence="2">Uncharacterized protein</fullName>
    </submittedName>
</protein>
<dbReference type="EMBL" id="LBIA02000001">
    <property type="protein sequence ID" value="TKT70686.1"/>
    <property type="molecule type" value="Genomic_DNA"/>
</dbReference>
<dbReference type="OrthoDB" id="8234890at2"/>
<comment type="caution">
    <text evidence="2">The sequence shown here is derived from an EMBL/GenBank/DDBJ whole genome shotgun (WGS) entry which is preliminary data.</text>
</comment>
<feature type="compositionally biased region" description="Low complexity" evidence="1">
    <location>
        <begin position="110"/>
        <end position="125"/>
    </location>
</feature>
<keyword evidence="3" id="KW-1185">Reference proteome</keyword>
<gene>
    <name evidence="2" type="ORF">YH63_004255</name>
</gene>
<evidence type="ECO:0000313" key="2">
    <source>
        <dbReference type="EMBL" id="TKT70686.1"/>
    </source>
</evidence>